<keyword evidence="2" id="KW-1185">Reference proteome</keyword>
<dbReference type="AlphaFoldDB" id="A0ABD1XFD8"/>
<accession>A0ABD1XFD8</accession>
<proteinExistence type="predicted"/>
<reference evidence="1 2" key="1">
    <citation type="submission" date="2024-09" db="EMBL/GenBank/DDBJ databases">
        <title>Chromosome-scale assembly of Riccia fluitans.</title>
        <authorList>
            <person name="Paukszto L."/>
            <person name="Sawicki J."/>
            <person name="Karawczyk K."/>
            <person name="Piernik-Szablinska J."/>
            <person name="Szczecinska M."/>
            <person name="Mazdziarz M."/>
        </authorList>
    </citation>
    <scope>NUCLEOTIDE SEQUENCE [LARGE SCALE GENOMIC DNA]</scope>
    <source>
        <strain evidence="1">Rf_01</strain>
        <tissue evidence="1">Aerial parts of the thallus</tissue>
    </source>
</reference>
<name>A0ABD1XFD8_9MARC</name>
<dbReference type="EMBL" id="JBHFFA010000008">
    <property type="protein sequence ID" value="KAL2607510.1"/>
    <property type="molecule type" value="Genomic_DNA"/>
</dbReference>
<organism evidence="1 2">
    <name type="scientific">Riccia fluitans</name>
    <dbReference type="NCBI Taxonomy" id="41844"/>
    <lineage>
        <taxon>Eukaryota</taxon>
        <taxon>Viridiplantae</taxon>
        <taxon>Streptophyta</taxon>
        <taxon>Embryophyta</taxon>
        <taxon>Marchantiophyta</taxon>
        <taxon>Marchantiopsida</taxon>
        <taxon>Marchantiidae</taxon>
        <taxon>Marchantiales</taxon>
        <taxon>Ricciaceae</taxon>
        <taxon>Riccia</taxon>
    </lineage>
</organism>
<dbReference type="Proteomes" id="UP001605036">
    <property type="component" value="Unassembled WGS sequence"/>
</dbReference>
<comment type="caution">
    <text evidence="1">The sequence shown here is derived from an EMBL/GenBank/DDBJ whole genome shotgun (WGS) entry which is preliminary data.</text>
</comment>
<gene>
    <name evidence="1" type="ORF">R1flu_026083</name>
</gene>
<evidence type="ECO:0000313" key="1">
    <source>
        <dbReference type="EMBL" id="KAL2607510.1"/>
    </source>
</evidence>
<protein>
    <submittedName>
        <fullName evidence="1">Uncharacterized protein</fullName>
    </submittedName>
</protein>
<sequence>MVSAPQWLRATGCYIAREGEPIQYLGFPIGWNVPESQLLNFITGKLERKLGNWAYRLLTFEGRLIVLKHIGDAQKLRQVLRMVHHPGEDWMLALGALLKWMIVKRQWAVTMRDWEVEEILMAKCPNSISGAKTATGLLKVWAKAKTRLELLRKDFTPQGEMSTEVAIVIGEQQGWFTTVKAKEIKAILRKHKVKMIGQWTDWASWNDARRPLPQREQMTVENLKPSFHCHLFSLRMISTSIGTASGSVTVRIKGGRIRDLGDAMLRVSLLLRTRRIELRIRGRVALAFVV</sequence>
<evidence type="ECO:0000313" key="2">
    <source>
        <dbReference type="Proteomes" id="UP001605036"/>
    </source>
</evidence>